<dbReference type="Pfam" id="PF03646">
    <property type="entry name" value="FlaG"/>
    <property type="match status" value="1"/>
</dbReference>
<dbReference type="InterPro" id="IPR005186">
    <property type="entry name" value="FlaG"/>
</dbReference>
<evidence type="ECO:0000313" key="3">
    <source>
        <dbReference type="Proteomes" id="UP000242310"/>
    </source>
</evidence>
<keyword evidence="2" id="KW-0966">Cell projection</keyword>
<reference evidence="2 3" key="1">
    <citation type="submission" date="2018-03" db="EMBL/GenBank/DDBJ databases">
        <title>Genomic Encyclopedia of Type Strains, Phase III (KMG-III): the genomes of soil and plant-associated and newly described type strains.</title>
        <authorList>
            <person name="Whitman W."/>
        </authorList>
    </citation>
    <scope>NUCLEOTIDE SEQUENCE [LARGE SCALE GENOMIC DNA]</scope>
    <source>
        <strain evidence="2 3">CGMCC 1.07653</strain>
    </source>
</reference>
<evidence type="ECO:0000256" key="1">
    <source>
        <dbReference type="SAM" id="MobiDB-lite"/>
    </source>
</evidence>
<dbReference type="Proteomes" id="UP000242310">
    <property type="component" value="Unassembled WGS sequence"/>
</dbReference>
<evidence type="ECO:0000313" key="2">
    <source>
        <dbReference type="EMBL" id="PSL48604.1"/>
    </source>
</evidence>
<sequence>MEMNVSESISLPSNQTTASKTKQQSAEEPPKQQDTMAAQIRETVREGKEQAVDREELQDKVDGMNGFLEANFTDLKFEMHDDLERTYVQVVERSSEEVVREVPPEKFLDMQAAMLENVGLLVDKSV</sequence>
<dbReference type="PANTHER" id="PTHR37166">
    <property type="entry name" value="PROTEIN FLAG"/>
    <property type="match status" value="1"/>
</dbReference>
<dbReference type="RefSeq" id="WP_106588171.1">
    <property type="nucleotide sequence ID" value="NZ_PYAV01000004.1"/>
</dbReference>
<proteinExistence type="predicted"/>
<dbReference type="Gene3D" id="3.30.160.170">
    <property type="entry name" value="FlaG-like"/>
    <property type="match status" value="1"/>
</dbReference>
<dbReference type="OrthoDB" id="9799867at2"/>
<name>A0A2P8HQZ1_9BACI</name>
<protein>
    <submittedName>
        <fullName evidence="2">Flagellar protein FlaG</fullName>
    </submittedName>
</protein>
<dbReference type="SUPFAM" id="SSF160214">
    <property type="entry name" value="FlaG-like"/>
    <property type="match status" value="1"/>
</dbReference>
<comment type="caution">
    <text evidence="2">The sequence shown here is derived from an EMBL/GenBank/DDBJ whole genome shotgun (WGS) entry which is preliminary data.</text>
</comment>
<dbReference type="EMBL" id="PYAV01000004">
    <property type="protein sequence ID" value="PSL48604.1"/>
    <property type="molecule type" value="Genomic_DNA"/>
</dbReference>
<feature type="region of interest" description="Disordered" evidence="1">
    <location>
        <begin position="1"/>
        <end position="36"/>
    </location>
</feature>
<keyword evidence="2" id="KW-0969">Cilium</keyword>
<dbReference type="AlphaFoldDB" id="A0A2P8HQZ1"/>
<dbReference type="PANTHER" id="PTHR37166:SF1">
    <property type="entry name" value="PROTEIN FLAG"/>
    <property type="match status" value="1"/>
</dbReference>
<keyword evidence="2" id="KW-0282">Flagellum</keyword>
<gene>
    <name evidence="2" type="ORF">B0H94_104205</name>
</gene>
<dbReference type="InterPro" id="IPR035924">
    <property type="entry name" value="FlaG-like_sf"/>
</dbReference>
<keyword evidence="3" id="KW-1185">Reference proteome</keyword>
<organism evidence="2 3">
    <name type="scientific">Salsuginibacillus halophilus</name>
    <dbReference type="NCBI Taxonomy" id="517424"/>
    <lineage>
        <taxon>Bacteria</taxon>
        <taxon>Bacillati</taxon>
        <taxon>Bacillota</taxon>
        <taxon>Bacilli</taxon>
        <taxon>Bacillales</taxon>
        <taxon>Bacillaceae</taxon>
        <taxon>Salsuginibacillus</taxon>
    </lineage>
</organism>
<accession>A0A2P8HQZ1</accession>